<evidence type="ECO:0000256" key="4">
    <source>
        <dbReference type="SAM" id="MobiDB-lite"/>
    </source>
</evidence>
<dbReference type="GO" id="GO:0006508">
    <property type="term" value="P:proteolysis"/>
    <property type="evidence" value="ECO:0007669"/>
    <property type="project" value="InterPro"/>
</dbReference>
<dbReference type="PROSITE" id="PS50082">
    <property type="entry name" value="WD_REPEATS_2"/>
    <property type="match status" value="1"/>
</dbReference>
<dbReference type="EMBL" id="LBHU01000001">
    <property type="protein sequence ID" value="KLI64407.1"/>
    <property type="molecule type" value="Genomic_DNA"/>
</dbReference>
<dbReference type="SUPFAM" id="SSF50494">
    <property type="entry name" value="Trypsin-like serine proteases"/>
    <property type="match status" value="2"/>
</dbReference>
<dbReference type="InterPro" id="IPR001680">
    <property type="entry name" value="WD40_rpt"/>
</dbReference>
<dbReference type="InterPro" id="IPR043504">
    <property type="entry name" value="Peptidase_S1_PA_chymotrypsin"/>
</dbReference>
<proteinExistence type="inferred from homology"/>
<evidence type="ECO:0000256" key="2">
    <source>
        <dbReference type="ARBA" id="ARBA00023157"/>
    </source>
</evidence>
<evidence type="ECO:0000313" key="8">
    <source>
        <dbReference type="Proteomes" id="UP000053455"/>
    </source>
</evidence>
<dbReference type="Pfam" id="PF00089">
    <property type="entry name" value="Trypsin"/>
    <property type="match status" value="2"/>
</dbReference>
<dbReference type="InterPro" id="IPR050430">
    <property type="entry name" value="Peptidase_S1"/>
</dbReference>
<dbReference type="GO" id="GO:0004252">
    <property type="term" value="F:serine-type endopeptidase activity"/>
    <property type="evidence" value="ECO:0007669"/>
    <property type="project" value="InterPro"/>
</dbReference>
<evidence type="ECO:0000256" key="3">
    <source>
        <dbReference type="PROSITE-ProRule" id="PRU00221"/>
    </source>
</evidence>
<reference evidence="7 8" key="1">
    <citation type="submission" date="2015-04" db="EMBL/GenBank/DDBJ databases">
        <title>The draft genome sequence of Erythrobacter marinus HWDM-33.</title>
        <authorList>
            <person name="Zhuang L."/>
            <person name="Liu Y."/>
            <person name="Shao Z."/>
        </authorList>
    </citation>
    <scope>NUCLEOTIDE SEQUENCE [LARGE SCALE GENOMIC DNA]</scope>
    <source>
        <strain evidence="7 8">HWDM-33</strain>
    </source>
</reference>
<dbReference type="PATRIC" id="fig|874156.12.peg.417"/>
<accession>A0A0H0XR50</accession>
<gene>
    <name evidence="7" type="ORF">AAV99_01990</name>
</gene>
<dbReference type="InterPro" id="IPR001314">
    <property type="entry name" value="Peptidase_S1A"/>
</dbReference>
<feature type="repeat" description="WD" evidence="3">
    <location>
        <begin position="595"/>
        <end position="636"/>
    </location>
</feature>
<dbReference type="PANTHER" id="PTHR24276">
    <property type="entry name" value="POLYSERASE-RELATED"/>
    <property type="match status" value="1"/>
</dbReference>
<feature type="region of interest" description="Disordered" evidence="4">
    <location>
        <begin position="24"/>
        <end position="45"/>
    </location>
</feature>
<dbReference type="SMART" id="SM00020">
    <property type="entry name" value="Tryp_SPc"/>
    <property type="match status" value="1"/>
</dbReference>
<dbReference type="InterPro" id="IPR015943">
    <property type="entry name" value="WD40/YVTN_repeat-like_dom_sf"/>
</dbReference>
<dbReference type="InterPro" id="IPR009003">
    <property type="entry name" value="Peptidase_S1_PA"/>
</dbReference>
<dbReference type="Proteomes" id="UP000053455">
    <property type="component" value="Unassembled WGS sequence"/>
</dbReference>
<comment type="caution">
    <text evidence="7">The sequence shown here is derived from an EMBL/GenBank/DDBJ whole genome shotgun (WGS) entry which is preliminary data.</text>
</comment>
<evidence type="ECO:0000313" key="7">
    <source>
        <dbReference type="EMBL" id="KLI64407.1"/>
    </source>
</evidence>
<dbReference type="STRING" id="874156.GCA_001021555_00882"/>
<evidence type="ECO:0000256" key="5">
    <source>
        <dbReference type="SAM" id="SignalP"/>
    </source>
</evidence>
<feature type="signal peptide" evidence="5">
    <location>
        <begin position="1"/>
        <end position="21"/>
    </location>
</feature>
<evidence type="ECO:0000256" key="1">
    <source>
        <dbReference type="ARBA" id="ARBA00007664"/>
    </source>
</evidence>
<dbReference type="PRINTS" id="PR00722">
    <property type="entry name" value="CHYMOTRYPSIN"/>
</dbReference>
<keyword evidence="2" id="KW-1015">Disulfide bond</keyword>
<dbReference type="InterPro" id="IPR018114">
    <property type="entry name" value="TRYPSIN_HIS"/>
</dbReference>
<dbReference type="PANTHER" id="PTHR24276:SF98">
    <property type="entry name" value="FI18310P1-RELATED"/>
    <property type="match status" value="1"/>
</dbReference>
<feature type="domain" description="Peptidase S1" evidence="6">
    <location>
        <begin position="107"/>
        <end position="837"/>
    </location>
</feature>
<comment type="similarity">
    <text evidence="1">Belongs to the peptidase S1 family.</text>
</comment>
<dbReference type="Gene3D" id="2.40.10.10">
    <property type="entry name" value="Trypsin-like serine proteases"/>
    <property type="match status" value="2"/>
</dbReference>
<organism evidence="7 8">
    <name type="scientific">Aurantiacibacter marinus</name>
    <dbReference type="NCBI Taxonomy" id="874156"/>
    <lineage>
        <taxon>Bacteria</taxon>
        <taxon>Pseudomonadati</taxon>
        <taxon>Pseudomonadota</taxon>
        <taxon>Alphaproteobacteria</taxon>
        <taxon>Sphingomonadales</taxon>
        <taxon>Erythrobacteraceae</taxon>
        <taxon>Aurantiacibacter</taxon>
    </lineage>
</organism>
<name>A0A0H0XR50_9SPHN</name>
<feature type="chain" id="PRO_5002589528" description="Peptidase S1 domain-containing protein" evidence="5">
    <location>
        <begin position="22"/>
        <end position="846"/>
    </location>
</feature>
<dbReference type="Gene3D" id="2.130.10.10">
    <property type="entry name" value="YVTN repeat-like/Quinoprotein amine dehydrogenase"/>
    <property type="match status" value="2"/>
</dbReference>
<keyword evidence="8" id="KW-1185">Reference proteome</keyword>
<dbReference type="SUPFAM" id="SSF50998">
    <property type="entry name" value="Quinoprotein alcohol dehydrogenase-like"/>
    <property type="match status" value="1"/>
</dbReference>
<dbReference type="PROSITE" id="PS00134">
    <property type="entry name" value="TRYPSIN_HIS"/>
    <property type="match status" value="1"/>
</dbReference>
<keyword evidence="3" id="KW-0853">WD repeat</keyword>
<sequence length="846" mass="92863">MRIAALLIAGALGLLASRGHAQTLPPPDEILSDQTNGGEIDTGDDDYAQSALAERRDARQARDLPTEPVDYRGHEIRYFRERVNALENHKASCYPGAPDCDRPLVFSFGSTPVLRGAAPFQAQVTAPENYTLRNGTVVAPDDWEERHWCGGALIAPGWVLTAAHCIDENFVRRGFRIRVGINNLAEDDGRAFPIDRIVCFNPVYCRTADRPPVLYQDDIALLHFTSGADDLVDAPDRASYDNIGIEDAFPGTSDNGLITWSRDGMVREWDIANGAELARYPRDSSREPIRRVELQRPGTFRPVENDGRLESARGQLIFPSQARRLNWDLGDSDICEPGEDSIVLDNNDGRPPFATACLHNIRALHIAEDESYVLSVEVADVNLVRAWDARTLALLWSRESDIALEVTDYPRQQFFSEIFVIAADGIRISEADAVVVIDPASGTELRRYTHPRSASWQSLHGGGPDGGARNLATNAAYSDDGSLLVTFTQRYGESDVWLWDVASGEIIQRFVHRDPLISEIVDGAGFTLDGRHLFTWTQFGTLRLWNVETGALVSTMDQRLKMREASFIGDSLRVLVDDTAGAILWDAGTGQEVHRFVHLDRMDGAIISPDERHLLTWGLDATARLWDLESGAEANRLYHSGTVNGAAFLSDPDRILTWSEDGTARVTPVQSPSDRIVFDVLRSPPGSPLQQPISERGRLPAEVDYIGIADSSTVLAPDSTVTVFGWGKTESVEGYAFYATLMEVNLNVMDNSDCSALPGMGPVTRGGVVSQRVHPNVFCGRDDRRKTCVGDSGGPVVQDGIIVGIVAWGKLECAADGQPGVYTRVAQYADWIETVIEKPAETAGLP</sequence>
<protein>
    <recommendedName>
        <fullName evidence="6">Peptidase S1 domain-containing protein</fullName>
    </recommendedName>
</protein>
<dbReference type="OrthoDB" id="267336at2"/>
<dbReference type="PROSITE" id="PS50240">
    <property type="entry name" value="TRYPSIN_DOM"/>
    <property type="match status" value="1"/>
</dbReference>
<dbReference type="InterPro" id="IPR001254">
    <property type="entry name" value="Trypsin_dom"/>
</dbReference>
<dbReference type="SMART" id="SM00320">
    <property type="entry name" value="WD40"/>
    <property type="match status" value="3"/>
</dbReference>
<dbReference type="AlphaFoldDB" id="A0A0H0XR50"/>
<evidence type="ECO:0000259" key="6">
    <source>
        <dbReference type="PROSITE" id="PS50240"/>
    </source>
</evidence>
<dbReference type="InterPro" id="IPR011047">
    <property type="entry name" value="Quinoprotein_ADH-like_sf"/>
</dbReference>
<keyword evidence="5" id="KW-0732">Signal</keyword>
<dbReference type="RefSeq" id="WP_047092269.1">
    <property type="nucleotide sequence ID" value="NZ_LBHU01000001.1"/>
</dbReference>